<dbReference type="Proteomes" id="UP000184513">
    <property type="component" value="Unassembled WGS sequence"/>
</dbReference>
<dbReference type="EMBL" id="FRCY01000005">
    <property type="protein sequence ID" value="SHN02103.1"/>
    <property type="molecule type" value="Genomic_DNA"/>
</dbReference>
<sequence length="50" mass="5831">MFVFINALILEYILRIKLMPGVSENVYLPSFYKVLCGFSTQQGRMDIFHS</sequence>
<keyword evidence="2" id="KW-1185">Reference proteome</keyword>
<accession>A0A1M7NFS8</accession>
<gene>
    <name evidence="1" type="ORF">SAMN04488057_105258</name>
</gene>
<reference evidence="1 2" key="1">
    <citation type="submission" date="2016-11" db="EMBL/GenBank/DDBJ databases">
        <authorList>
            <person name="Jaros S."/>
            <person name="Januszkiewicz K."/>
            <person name="Wedrychowicz H."/>
        </authorList>
    </citation>
    <scope>NUCLEOTIDE SEQUENCE [LARGE SCALE GENOMIC DNA]</scope>
    <source>
        <strain evidence="1 2">CGMCC 1.6102</strain>
    </source>
</reference>
<evidence type="ECO:0000313" key="1">
    <source>
        <dbReference type="EMBL" id="SHN02103.1"/>
    </source>
</evidence>
<name>A0A1M7NFS8_9BACT</name>
<organism evidence="1 2">
    <name type="scientific">Cyclobacterium lianum</name>
    <dbReference type="NCBI Taxonomy" id="388280"/>
    <lineage>
        <taxon>Bacteria</taxon>
        <taxon>Pseudomonadati</taxon>
        <taxon>Bacteroidota</taxon>
        <taxon>Cytophagia</taxon>
        <taxon>Cytophagales</taxon>
        <taxon>Cyclobacteriaceae</taxon>
        <taxon>Cyclobacterium</taxon>
    </lineage>
</organism>
<dbReference type="AlphaFoldDB" id="A0A1M7NFS8"/>
<evidence type="ECO:0000313" key="2">
    <source>
        <dbReference type="Proteomes" id="UP000184513"/>
    </source>
</evidence>
<proteinExistence type="predicted"/>
<protein>
    <submittedName>
        <fullName evidence="1">Uncharacterized protein</fullName>
    </submittedName>
</protein>